<reference evidence="1" key="1">
    <citation type="journal article" date="2014" name="Int. J. Syst. Evol. Microbiol.">
        <title>Complete genome sequence of Corynebacterium casei LMG S-19264T (=DSM 44701T), isolated from a smear-ripened cheese.</title>
        <authorList>
            <consortium name="US DOE Joint Genome Institute (JGI-PGF)"/>
            <person name="Walter F."/>
            <person name="Albersmeier A."/>
            <person name="Kalinowski J."/>
            <person name="Ruckert C."/>
        </authorList>
    </citation>
    <scope>NUCLEOTIDE SEQUENCE</scope>
    <source>
        <strain evidence="1">KCTC 22164</strain>
    </source>
</reference>
<evidence type="ECO:0000313" key="1">
    <source>
        <dbReference type="EMBL" id="GGW95936.1"/>
    </source>
</evidence>
<dbReference type="EMBL" id="BMXP01000012">
    <property type="protein sequence ID" value="GGW95936.1"/>
    <property type="molecule type" value="Genomic_DNA"/>
</dbReference>
<proteinExistence type="predicted"/>
<comment type="caution">
    <text evidence="1">The sequence shown here is derived from an EMBL/GenBank/DDBJ whole genome shotgun (WGS) entry which is preliminary data.</text>
</comment>
<organism evidence="1 2">
    <name type="scientific">Alteromonas halophila</name>
    <dbReference type="NCBI Taxonomy" id="516698"/>
    <lineage>
        <taxon>Bacteria</taxon>
        <taxon>Pseudomonadati</taxon>
        <taxon>Pseudomonadota</taxon>
        <taxon>Gammaproteobacteria</taxon>
        <taxon>Alteromonadales</taxon>
        <taxon>Alteromonadaceae</taxon>
        <taxon>Alteromonas/Salinimonas group</taxon>
        <taxon>Alteromonas</taxon>
    </lineage>
</organism>
<reference evidence="1" key="2">
    <citation type="submission" date="2020-09" db="EMBL/GenBank/DDBJ databases">
        <authorList>
            <person name="Sun Q."/>
            <person name="Kim S."/>
        </authorList>
    </citation>
    <scope>NUCLEOTIDE SEQUENCE</scope>
    <source>
        <strain evidence="1">KCTC 22164</strain>
    </source>
</reference>
<protein>
    <submittedName>
        <fullName evidence="1">Uncharacterized protein</fullName>
    </submittedName>
</protein>
<dbReference type="RefSeq" id="WP_189408248.1">
    <property type="nucleotide sequence ID" value="NZ_BMXP01000012.1"/>
</dbReference>
<name>A0A918JPV2_9ALTE</name>
<evidence type="ECO:0000313" key="2">
    <source>
        <dbReference type="Proteomes" id="UP000631300"/>
    </source>
</evidence>
<keyword evidence="2" id="KW-1185">Reference proteome</keyword>
<sequence length="297" mass="33707">MLRQILHSFSLYIVGSLVLVSPGLTGQSLDDVTIYTDNKLLISSLETERDQSVSTAVDTVILMLEELQYTGQLTYTSLPRALKMMDSGEPACVVNKVRNSKRNREYAISLPLNFFESVRLYQLAVLPPLVRDLLDANNKVRSLRQVIARFPDTAIMLPSHFSFGSELDEEIAEIDPRQIVRLQADRYFESYQDLFLKRNVGFALMFPFTHQHVAQRSPSDAVREYKLATVSDHISGHILCADTATGRRAINTFNQAIESLYRNPAFLDVHLAYLPEATHASFERLLSRLVTTTNERH</sequence>
<dbReference type="AlphaFoldDB" id="A0A918JPV2"/>
<dbReference type="Proteomes" id="UP000631300">
    <property type="component" value="Unassembled WGS sequence"/>
</dbReference>
<gene>
    <name evidence="1" type="ORF">GCM10007391_32660</name>
</gene>
<accession>A0A918JPV2</accession>